<gene>
    <name evidence="2" type="ORF">H3H36_25165</name>
</gene>
<evidence type="ECO:0000256" key="1">
    <source>
        <dbReference type="SAM" id="SignalP"/>
    </source>
</evidence>
<dbReference type="RefSeq" id="WP_182220796.1">
    <property type="nucleotide sequence ID" value="NZ_JACEZS010000037.1"/>
</dbReference>
<keyword evidence="3" id="KW-1185">Reference proteome</keyword>
<sequence length="258" mass="28770">MSKWLLCAALILGPVAAPALADTIPVYDITVVHTYPHDPQAFTQGLLYRDGFLYESTGMHGRSSIRKVNLETGRVLQQANLPADVFGEGMTVWGNELVGITWQTQVGYVFDLASFKLKRTFSYPGEGWGLTQDGKQLIMSDGSNELRLLDPATLRETRRIPVTVNGVPVDQINELEWVNGEIYANIWQTDVIARIDPASGNVVGWIDLSPLLRAERKQMGPDDVLNGIAYDPANNRLFVTGKQWPKLFEIKLTRRATK</sequence>
<dbReference type="PANTHER" id="PTHR31270">
    <property type="entry name" value="GLUTAMINYL-PEPTIDE CYCLOTRANSFERASE"/>
    <property type="match status" value="1"/>
</dbReference>
<accession>A0A7W2EMI6</accession>
<proteinExistence type="predicted"/>
<organism evidence="2 3">
    <name type="scientific">Rugamonas fusca</name>
    <dbReference type="NCBI Taxonomy" id="2758568"/>
    <lineage>
        <taxon>Bacteria</taxon>
        <taxon>Pseudomonadati</taxon>
        <taxon>Pseudomonadota</taxon>
        <taxon>Betaproteobacteria</taxon>
        <taxon>Burkholderiales</taxon>
        <taxon>Oxalobacteraceae</taxon>
        <taxon>Telluria group</taxon>
        <taxon>Rugamonas</taxon>
    </lineage>
</organism>
<feature type="signal peptide" evidence="1">
    <location>
        <begin position="1"/>
        <end position="21"/>
    </location>
</feature>
<feature type="chain" id="PRO_5031210343" evidence="1">
    <location>
        <begin position="22"/>
        <end position="258"/>
    </location>
</feature>
<reference evidence="2 3" key="1">
    <citation type="submission" date="2020-07" db="EMBL/GenBank/DDBJ databases">
        <title>Novel species isolated from subtropical streams in China.</title>
        <authorList>
            <person name="Lu H."/>
        </authorList>
    </citation>
    <scope>NUCLEOTIDE SEQUENCE [LARGE SCALE GENOMIC DNA]</scope>
    <source>
        <strain evidence="2 3">FT3S</strain>
    </source>
</reference>
<keyword evidence="2" id="KW-0808">Transferase</keyword>
<dbReference type="SUPFAM" id="SSF50969">
    <property type="entry name" value="YVTN repeat-like/Quinoprotein amine dehydrogenase"/>
    <property type="match status" value="1"/>
</dbReference>
<dbReference type="Pfam" id="PF05096">
    <property type="entry name" value="Glu_cyclase_2"/>
    <property type="match status" value="1"/>
</dbReference>
<name>A0A7W2EMI6_9BURK</name>
<evidence type="ECO:0000313" key="3">
    <source>
        <dbReference type="Proteomes" id="UP000566711"/>
    </source>
</evidence>
<dbReference type="PANTHER" id="PTHR31270:SF1">
    <property type="entry name" value="GLUTAMINYL-PEPTIDE CYCLOTRANSFERASE"/>
    <property type="match status" value="1"/>
</dbReference>
<dbReference type="AlphaFoldDB" id="A0A7W2EMI6"/>
<dbReference type="Gene3D" id="2.130.10.10">
    <property type="entry name" value="YVTN repeat-like/Quinoprotein amine dehydrogenase"/>
    <property type="match status" value="1"/>
</dbReference>
<keyword evidence="1" id="KW-0732">Signal</keyword>
<dbReference type="InterPro" id="IPR011044">
    <property type="entry name" value="Quino_amine_DH_bsu"/>
</dbReference>
<comment type="caution">
    <text evidence="2">The sequence shown here is derived from an EMBL/GenBank/DDBJ whole genome shotgun (WGS) entry which is preliminary data.</text>
</comment>
<dbReference type="EMBL" id="JACEZS010000037">
    <property type="protein sequence ID" value="MBA5608638.1"/>
    <property type="molecule type" value="Genomic_DNA"/>
</dbReference>
<dbReference type="Proteomes" id="UP000566711">
    <property type="component" value="Unassembled WGS sequence"/>
</dbReference>
<dbReference type="InterPro" id="IPR007788">
    <property type="entry name" value="QCT"/>
</dbReference>
<protein>
    <submittedName>
        <fullName evidence="2">Glutaminyl-peptide cyclotransferase</fullName>
    </submittedName>
</protein>
<evidence type="ECO:0000313" key="2">
    <source>
        <dbReference type="EMBL" id="MBA5608638.1"/>
    </source>
</evidence>
<dbReference type="InterPro" id="IPR015943">
    <property type="entry name" value="WD40/YVTN_repeat-like_dom_sf"/>
</dbReference>
<dbReference type="GO" id="GO:0016603">
    <property type="term" value="F:glutaminyl-peptide cyclotransferase activity"/>
    <property type="evidence" value="ECO:0007669"/>
    <property type="project" value="InterPro"/>
</dbReference>